<evidence type="ECO:0000313" key="1">
    <source>
        <dbReference type="EMBL" id="KRM06986.1"/>
    </source>
</evidence>
<dbReference type="GeneID" id="98318353"/>
<dbReference type="AlphaFoldDB" id="A0A0R1VMN5"/>
<gene>
    <name evidence="1" type="ORF">FC89_GL000295</name>
</gene>
<dbReference type="Proteomes" id="UP000051451">
    <property type="component" value="Unassembled WGS sequence"/>
</dbReference>
<evidence type="ECO:0000313" key="2">
    <source>
        <dbReference type="Proteomes" id="UP000051451"/>
    </source>
</evidence>
<dbReference type="PATRIC" id="fig|1423750.3.peg.303"/>
<keyword evidence="2" id="KW-1185">Reference proteome</keyword>
<reference evidence="1 2" key="1">
    <citation type="journal article" date="2015" name="Genome Announc.">
        <title>Expanding the biotechnology potential of lactobacilli through comparative genomics of 213 strains and associated genera.</title>
        <authorList>
            <person name="Sun Z."/>
            <person name="Harris H.M."/>
            <person name="McCann A."/>
            <person name="Guo C."/>
            <person name="Argimon S."/>
            <person name="Zhang W."/>
            <person name="Yang X."/>
            <person name="Jeffery I.B."/>
            <person name="Cooney J.C."/>
            <person name="Kagawa T.F."/>
            <person name="Liu W."/>
            <person name="Song Y."/>
            <person name="Salvetti E."/>
            <person name="Wrobel A."/>
            <person name="Rasinkangas P."/>
            <person name="Parkhill J."/>
            <person name="Rea M.C."/>
            <person name="O'Sullivan O."/>
            <person name="Ritari J."/>
            <person name="Douillard F.P."/>
            <person name="Paul Ross R."/>
            <person name="Yang R."/>
            <person name="Briner A.E."/>
            <person name="Felis G.E."/>
            <person name="de Vos W.M."/>
            <person name="Barrangou R."/>
            <person name="Klaenhammer T.R."/>
            <person name="Caufield P.W."/>
            <person name="Cui Y."/>
            <person name="Zhang H."/>
            <person name="O'Toole P.W."/>
        </authorList>
    </citation>
    <scope>NUCLEOTIDE SEQUENCE [LARGE SCALE GENOMIC DNA]</scope>
    <source>
        <strain evidence="1 2">DSM 18630</strain>
    </source>
</reference>
<evidence type="ECO:0008006" key="3">
    <source>
        <dbReference type="Google" id="ProtNLM"/>
    </source>
</evidence>
<organism evidence="1 2">
    <name type="scientific">Liquorilactobacillus ghanensis DSM 18630</name>
    <dbReference type="NCBI Taxonomy" id="1423750"/>
    <lineage>
        <taxon>Bacteria</taxon>
        <taxon>Bacillati</taxon>
        <taxon>Bacillota</taxon>
        <taxon>Bacilli</taxon>
        <taxon>Lactobacillales</taxon>
        <taxon>Lactobacillaceae</taxon>
        <taxon>Liquorilactobacillus</taxon>
    </lineage>
</organism>
<accession>A0A0R1VMN5</accession>
<dbReference type="NCBIfam" id="TIGR01636">
    <property type="entry name" value="phage_rinA"/>
    <property type="match status" value="1"/>
</dbReference>
<proteinExistence type="predicted"/>
<dbReference type="EMBL" id="AZGB01000009">
    <property type="protein sequence ID" value="KRM06986.1"/>
    <property type="molecule type" value="Genomic_DNA"/>
</dbReference>
<dbReference type="InterPro" id="IPR006523">
    <property type="entry name" value="RinA"/>
</dbReference>
<sequence length="145" mass="17331">MIEERLSSKEMAGLEADFMKIAKVDKLIKRREFEIEWPFREFEDENVGGGRSSVTVNKAEKILEAKEKDNYLQRLYYLRSVRDTVLDVMTEQQKEIYKLRFCTNDYYDWLMVGKVLKPQLSRAQIYRKREKLLELLAKEEGILPK</sequence>
<name>A0A0R1VMN5_9LACO</name>
<protein>
    <recommendedName>
        <fullName evidence="3">Transcriptional regulator</fullName>
    </recommendedName>
</protein>
<dbReference type="OrthoDB" id="2735906at2"/>
<dbReference type="RefSeq" id="WP_057871091.1">
    <property type="nucleotide sequence ID" value="NZ_AZGB01000009.1"/>
</dbReference>
<comment type="caution">
    <text evidence="1">The sequence shown here is derived from an EMBL/GenBank/DDBJ whole genome shotgun (WGS) entry which is preliminary data.</text>
</comment>